<accession>A0A0G1U3G8</accession>
<gene>
    <name evidence="4" type="ORF">UX85_C0006G0037</name>
</gene>
<keyword evidence="4" id="KW-0032">Aminotransferase</keyword>
<dbReference type="InterPro" id="IPR015421">
    <property type="entry name" value="PyrdxlP-dep_Trfase_major"/>
</dbReference>
<evidence type="ECO:0000256" key="1">
    <source>
        <dbReference type="PIRSR" id="PIRSR000390-1"/>
    </source>
</evidence>
<dbReference type="SUPFAM" id="SSF53383">
    <property type="entry name" value="PLP-dependent transferases"/>
    <property type="match status" value="1"/>
</dbReference>
<dbReference type="InterPro" id="IPR000653">
    <property type="entry name" value="DegT/StrS_aminotransferase"/>
</dbReference>
<dbReference type="Proteomes" id="UP000033860">
    <property type="component" value="Unassembled WGS sequence"/>
</dbReference>
<dbReference type="InterPro" id="IPR015424">
    <property type="entry name" value="PyrdxlP-dep_Trfase"/>
</dbReference>
<protein>
    <submittedName>
        <fullName evidence="4">DegT/DnrJ/EryC1/StrS aminotransferase</fullName>
    </submittedName>
</protein>
<feature type="modified residue" description="N6-(pyridoxal phosphate)lysine" evidence="2">
    <location>
        <position position="182"/>
    </location>
</feature>
<evidence type="ECO:0000256" key="2">
    <source>
        <dbReference type="PIRSR" id="PIRSR000390-2"/>
    </source>
</evidence>
<dbReference type="InterPro" id="IPR015422">
    <property type="entry name" value="PyrdxlP-dep_Trfase_small"/>
</dbReference>
<comment type="caution">
    <text evidence="4">The sequence shown here is derived from an EMBL/GenBank/DDBJ whole genome shotgun (WGS) entry which is preliminary data.</text>
</comment>
<feature type="active site" description="Proton acceptor" evidence="1">
    <location>
        <position position="182"/>
    </location>
</feature>
<keyword evidence="4" id="KW-0808">Transferase</keyword>
<name>A0A0G1U3G8_9BACT</name>
<evidence type="ECO:0000313" key="5">
    <source>
        <dbReference type="Proteomes" id="UP000033860"/>
    </source>
</evidence>
<dbReference type="PANTHER" id="PTHR30244">
    <property type="entry name" value="TRANSAMINASE"/>
    <property type="match status" value="1"/>
</dbReference>
<dbReference type="AlphaFoldDB" id="A0A0G1U3G8"/>
<dbReference type="Gene3D" id="3.40.640.10">
    <property type="entry name" value="Type I PLP-dependent aspartate aminotransferase-like (Major domain)"/>
    <property type="match status" value="1"/>
</dbReference>
<dbReference type="GO" id="GO:0030170">
    <property type="term" value="F:pyridoxal phosphate binding"/>
    <property type="evidence" value="ECO:0007669"/>
    <property type="project" value="TreeGrafter"/>
</dbReference>
<organism evidence="4 5">
    <name type="scientific">Candidatus Beckwithbacteria bacterium GW2011_GWB1_47_15</name>
    <dbReference type="NCBI Taxonomy" id="1618371"/>
    <lineage>
        <taxon>Bacteria</taxon>
        <taxon>Candidatus Beckwithiibacteriota</taxon>
    </lineage>
</organism>
<dbReference type="EMBL" id="LCNT01000006">
    <property type="protein sequence ID" value="KKU60903.1"/>
    <property type="molecule type" value="Genomic_DNA"/>
</dbReference>
<evidence type="ECO:0000256" key="3">
    <source>
        <dbReference type="RuleBase" id="RU004508"/>
    </source>
</evidence>
<dbReference type="PIRSF" id="PIRSF000390">
    <property type="entry name" value="PLP_StrS"/>
    <property type="match status" value="1"/>
</dbReference>
<reference evidence="4 5" key="1">
    <citation type="journal article" date="2015" name="Nature">
        <title>rRNA introns, odd ribosomes, and small enigmatic genomes across a large radiation of phyla.</title>
        <authorList>
            <person name="Brown C.T."/>
            <person name="Hug L.A."/>
            <person name="Thomas B.C."/>
            <person name="Sharon I."/>
            <person name="Castelle C.J."/>
            <person name="Singh A."/>
            <person name="Wilkins M.J."/>
            <person name="Williams K.H."/>
            <person name="Banfield J.F."/>
        </authorList>
    </citation>
    <scope>NUCLEOTIDE SEQUENCE [LARGE SCALE GENOMIC DNA]</scope>
</reference>
<dbReference type="GO" id="GO:0008483">
    <property type="term" value="F:transaminase activity"/>
    <property type="evidence" value="ECO:0007669"/>
    <property type="project" value="UniProtKB-KW"/>
</dbReference>
<dbReference type="PANTHER" id="PTHR30244:SF34">
    <property type="entry name" value="DTDP-4-AMINO-4,6-DIDEOXYGALACTOSE TRANSAMINASE"/>
    <property type="match status" value="1"/>
</dbReference>
<proteinExistence type="inferred from homology"/>
<dbReference type="Gene3D" id="3.90.1150.10">
    <property type="entry name" value="Aspartate Aminotransferase, domain 1"/>
    <property type="match status" value="1"/>
</dbReference>
<dbReference type="GO" id="GO:0000271">
    <property type="term" value="P:polysaccharide biosynthetic process"/>
    <property type="evidence" value="ECO:0007669"/>
    <property type="project" value="TreeGrafter"/>
</dbReference>
<dbReference type="Pfam" id="PF01041">
    <property type="entry name" value="DegT_DnrJ_EryC1"/>
    <property type="match status" value="1"/>
</dbReference>
<keyword evidence="2 3" id="KW-0663">Pyridoxal phosphate</keyword>
<comment type="similarity">
    <text evidence="3">Belongs to the DegT/DnrJ/EryC1 family.</text>
</comment>
<evidence type="ECO:0000313" key="4">
    <source>
        <dbReference type="EMBL" id="KKU60903.1"/>
    </source>
</evidence>
<sequence length="370" mass="41006">MFIPLAKPSFGPVEKKLVKKAMDTGWISSIGSFVEQFAREFARAVGVNYALPVANGTVALHLALITAGVGEGDEVIVPALTFVASANAVTYTGAKPVFVDIEPDTWNLDLGKVEAVITKKTRAIMTVDLYGHPVDFTAVKKLCRKHKLAFISDSAESLGSKYRGRPVGSQADVATFSFFGNKIVTTGEGGMLVTGSKKIYDTAKLYRDQGKNIKIHPYFHPVIGYNYAMTNLQAAVGIGQLRRLKSFVRNKRRIADRYRQLLKDTPGISFQKEQKFAQTNWWMFSILVDQKKFGHSRDWLIKHLAKKGIESRPFFYPLPELPPYKKQNRTKNYPVTCKIAAAGINLPTFADLKPSQVDLIAEIISSVASV</sequence>
<dbReference type="CDD" id="cd00616">
    <property type="entry name" value="AHBA_syn"/>
    <property type="match status" value="1"/>
</dbReference>